<evidence type="ECO:0000256" key="9">
    <source>
        <dbReference type="ARBA" id="ARBA00022617"/>
    </source>
</evidence>
<comment type="catalytic activity">
    <reaction evidence="25">
        <text>(4Z,7Z,10Z,13Z,16Z,19Z)-docosahexaenoate + reduced [NADPH--hemoprotein reductase] + O2 = (19R,20S)-epoxy-(4Z,7Z,10Z,13Z,16Z)-docosapentaenoate + oxidized [NADPH--hemoprotein reductase] + H2O + H(+)</text>
        <dbReference type="Rhea" id="RHEA:52120"/>
        <dbReference type="Rhea" id="RHEA-COMP:11964"/>
        <dbReference type="Rhea" id="RHEA-COMP:11965"/>
        <dbReference type="ChEBI" id="CHEBI:15377"/>
        <dbReference type="ChEBI" id="CHEBI:15378"/>
        <dbReference type="ChEBI" id="CHEBI:15379"/>
        <dbReference type="ChEBI" id="CHEBI:57618"/>
        <dbReference type="ChEBI" id="CHEBI:58210"/>
        <dbReference type="ChEBI" id="CHEBI:77016"/>
        <dbReference type="ChEBI" id="CHEBI:136410"/>
    </reaction>
    <physiologicalReaction direction="left-to-right" evidence="25">
        <dbReference type="Rhea" id="RHEA:52121"/>
    </physiologicalReaction>
</comment>
<dbReference type="PRINTS" id="PR00385">
    <property type="entry name" value="P450"/>
</dbReference>
<evidence type="ECO:0000256" key="16">
    <source>
        <dbReference type="ARBA" id="ARBA00023098"/>
    </source>
</evidence>
<evidence type="ECO:0000256" key="15">
    <source>
        <dbReference type="ARBA" id="ARBA00023033"/>
    </source>
</evidence>
<evidence type="ECO:0000256" key="27">
    <source>
        <dbReference type="ARBA" id="ARBA00049225"/>
    </source>
</evidence>
<keyword evidence="16" id="KW-0443">Lipid metabolism</keyword>
<keyword evidence="18" id="KW-0456">Lyase</keyword>
<keyword evidence="14 29" id="KW-0408">Iron</keyword>
<accession>A0ABM3W0X5</accession>
<evidence type="ECO:0000256" key="26">
    <source>
        <dbReference type="ARBA" id="ARBA00049206"/>
    </source>
</evidence>
<dbReference type="Gene3D" id="1.10.630.10">
    <property type="entry name" value="Cytochrome P450"/>
    <property type="match status" value="1"/>
</dbReference>
<dbReference type="InterPro" id="IPR008066">
    <property type="entry name" value="Cyt_P450_E_grp-I_CYP1"/>
</dbReference>
<comment type="catalytic activity">
    <reaction evidence="20">
        <text>estrone + reduced [NADPH--hemoprotein reductase] + O2 = 2-hydroxyestrone + oxidized [NADPH--hemoprotein reductase] + H2O + H(+)</text>
        <dbReference type="Rhea" id="RHEA:47208"/>
        <dbReference type="Rhea" id="RHEA-COMP:11964"/>
        <dbReference type="Rhea" id="RHEA-COMP:11965"/>
        <dbReference type="ChEBI" id="CHEBI:1156"/>
        <dbReference type="ChEBI" id="CHEBI:15377"/>
        <dbReference type="ChEBI" id="CHEBI:15378"/>
        <dbReference type="ChEBI" id="CHEBI:15379"/>
        <dbReference type="ChEBI" id="CHEBI:17263"/>
        <dbReference type="ChEBI" id="CHEBI:57618"/>
        <dbReference type="ChEBI" id="CHEBI:58210"/>
    </reaction>
    <physiologicalReaction direction="left-to-right" evidence="20">
        <dbReference type="Rhea" id="RHEA:47209"/>
    </physiologicalReaction>
</comment>
<comment type="catalytic activity">
    <reaction evidence="21">
        <text>all-trans-retinal + reduced [NADPH--hemoprotein reductase] + O2 = all-trans-retinoate + oxidized [NADPH--hemoprotein reductase] + H2O + 2 H(+)</text>
        <dbReference type="Rhea" id="RHEA:42088"/>
        <dbReference type="Rhea" id="RHEA-COMP:11964"/>
        <dbReference type="Rhea" id="RHEA-COMP:11965"/>
        <dbReference type="ChEBI" id="CHEBI:15377"/>
        <dbReference type="ChEBI" id="CHEBI:15378"/>
        <dbReference type="ChEBI" id="CHEBI:15379"/>
        <dbReference type="ChEBI" id="CHEBI:17898"/>
        <dbReference type="ChEBI" id="CHEBI:35291"/>
        <dbReference type="ChEBI" id="CHEBI:57618"/>
        <dbReference type="ChEBI" id="CHEBI:58210"/>
    </reaction>
    <physiologicalReaction direction="left-to-right" evidence="21">
        <dbReference type="Rhea" id="RHEA:42089"/>
    </physiologicalReaction>
</comment>
<keyword evidence="15 29" id="KW-0503">Monooxygenase</keyword>
<comment type="cofactor">
    <cofactor evidence="5 30">
        <name>heme</name>
        <dbReference type="ChEBI" id="CHEBI:30413"/>
    </cofactor>
</comment>
<dbReference type="PANTHER" id="PTHR24289">
    <property type="entry name" value="STEROID 17-ALPHA-HYDROXYLASE/17,20 LYASE"/>
    <property type="match status" value="1"/>
</dbReference>
<keyword evidence="10 29" id="KW-0479">Metal-binding</keyword>
<evidence type="ECO:0000256" key="30">
    <source>
        <dbReference type="RuleBase" id="RU368045"/>
    </source>
</evidence>
<evidence type="ECO:0000256" key="4">
    <source>
        <dbReference type="ARBA" id="ARBA00001867"/>
    </source>
</evidence>
<evidence type="ECO:0000256" key="29">
    <source>
        <dbReference type="RuleBase" id="RU000461"/>
    </source>
</evidence>
<dbReference type="PANTHER" id="PTHR24289:SF21">
    <property type="entry name" value="CYTOCHROME P450 1A"/>
    <property type="match status" value="1"/>
</dbReference>
<keyword evidence="17" id="KW-0472">Membrane</keyword>
<comment type="catalytic activity">
    <reaction evidence="28">
        <text>(5Z,8Z,11Z,14Z)-eicosatetraenoate + reduced [NADPH--hemoprotein reductase] + O2 = (14R,15S)-epoxy-(5Z,8Z,11Z)-eicosatrienoate + oxidized [NADPH--hemoprotein reductase] + H2O + H(+)</text>
        <dbReference type="Rhea" id="RHEA:49860"/>
        <dbReference type="Rhea" id="RHEA-COMP:11964"/>
        <dbReference type="Rhea" id="RHEA-COMP:11965"/>
        <dbReference type="ChEBI" id="CHEBI:15377"/>
        <dbReference type="ChEBI" id="CHEBI:15378"/>
        <dbReference type="ChEBI" id="CHEBI:15379"/>
        <dbReference type="ChEBI" id="CHEBI:32395"/>
        <dbReference type="ChEBI" id="CHEBI:57618"/>
        <dbReference type="ChEBI" id="CHEBI:58210"/>
        <dbReference type="ChEBI" id="CHEBI:131965"/>
    </reaction>
    <physiologicalReaction direction="left-to-right" evidence="28">
        <dbReference type="Rhea" id="RHEA:49861"/>
    </physiologicalReaction>
</comment>
<evidence type="ECO:0000256" key="25">
    <source>
        <dbReference type="ARBA" id="ARBA00049064"/>
    </source>
</evidence>
<evidence type="ECO:0000256" key="20">
    <source>
        <dbReference type="ARBA" id="ARBA00047620"/>
    </source>
</evidence>
<dbReference type="Proteomes" id="UP001652624">
    <property type="component" value="Chromosome 16"/>
</dbReference>
<comment type="catalytic activity">
    <reaction evidence="3">
        <text>(12S)-hydroperoxy-(5Z,8Z,10E,14Z)-eicosatetraenoate = 12-oxo-(5Z,8Z,10E,14Z)-eicosatetraenoate + H2O</text>
        <dbReference type="Rhea" id="RHEA:37947"/>
        <dbReference type="ChEBI" id="CHEBI:15377"/>
        <dbReference type="ChEBI" id="CHEBI:57444"/>
        <dbReference type="ChEBI" id="CHEBI:75231"/>
        <dbReference type="EC" id="4.2.1.152"/>
    </reaction>
    <physiologicalReaction direction="left-to-right" evidence="3">
        <dbReference type="Rhea" id="RHEA:37948"/>
    </physiologicalReaction>
</comment>
<evidence type="ECO:0000256" key="17">
    <source>
        <dbReference type="ARBA" id="ARBA00023136"/>
    </source>
</evidence>
<dbReference type="RefSeq" id="XP_060030223.1">
    <property type="nucleotide sequence ID" value="XM_060174240.1"/>
</dbReference>
<dbReference type="PROSITE" id="PS00086">
    <property type="entry name" value="CYTOCHROME_P450"/>
    <property type="match status" value="1"/>
</dbReference>
<comment type="catalytic activity">
    <reaction evidence="1">
        <text>(13S)-hydroperoxy-(9Z,11E)-octadecadienoate = 13-oxo-(9Z,11E)-octadecadienoate + H2O</text>
        <dbReference type="Rhea" id="RHEA:48716"/>
        <dbReference type="ChEBI" id="CHEBI:15377"/>
        <dbReference type="ChEBI" id="CHEBI:57466"/>
        <dbReference type="ChEBI" id="CHEBI:90781"/>
    </reaction>
    <physiologicalReaction direction="left-to-right" evidence="1">
        <dbReference type="Rhea" id="RHEA:48717"/>
    </physiologicalReaction>
</comment>
<evidence type="ECO:0000256" key="7">
    <source>
        <dbReference type="ARBA" id="ARBA00005189"/>
    </source>
</evidence>
<dbReference type="SUPFAM" id="SSF48264">
    <property type="entry name" value="Cytochrome P450"/>
    <property type="match status" value="1"/>
</dbReference>
<gene>
    <name evidence="32" type="primary">LOC103126117</name>
</gene>
<comment type="catalytic activity">
    <reaction evidence="27">
        <text>all-trans-retinol + reduced [NADPH--hemoprotein reductase] + O2 = all-trans-retinal + oxidized [NADPH--hemoprotein reductase] + 2 H2O + H(+)</text>
        <dbReference type="Rhea" id="RHEA:42092"/>
        <dbReference type="Rhea" id="RHEA-COMP:11964"/>
        <dbReference type="Rhea" id="RHEA-COMP:11965"/>
        <dbReference type="ChEBI" id="CHEBI:15377"/>
        <dbReference type="ChEBI" id="CHEBI:15378"/>
        <dbReference type="ChEBI" id="CHEBI:15379"/>
        <dbReference type="ChEBI" id="CHEBI:17336"/>
        <dbReference type="ChEBI" id="CHEBI:17898"/>
        <dbReference type="ChEBI" id="CHEBI:57618"/>
        <dbReference type="ChEBI" id="CHEBI:58210"/>
    </reaction>
    <physiologicalReaction direction="left-to-right" evidence="27">
        <dbReference type="Rhea" id="RHEA:42093"/>
    </physiologicalReaction>
</comment>
<dbReference type="InterPro" id="IPR002401">
    <property type="entry name" value="Cyt_P450_E_grp-I"/>
</dbReference>
<reference evidence="32" key="1">
    <citation type="submission" date="2025-08" db="UniProtKB">
        <authorList>
            <consortium name="RefSeq"/>
        </authorList>
    </citation>
    <scope>IDENTIFICATION</scope>
</reference>
<evidence type="ECO:0000256" key="24">
    <source>
        <dbReference type="ARBA" id="ARBA00048519"/>
    </source>
</evidence>
<proteinExistence type="inferred from homology"/>
<comment type="catalytic activity">
    <reaction evidence="22">
        <text>17beta-estradiol + reduced [NADPH--hemoprotein reductase] + O2 = 4-hydroxy-17beta-estradiol + oxidized [NADPH--hemoprotein reductase] + H2O + H(+)</text>
        <dbReference type="Rhea" id="RHEA:47280"/>
        <dbReference type="Rhea" id="RHEA-COMP:11964"/>
        <dbReference type="Rhea" id="RHEA-COMP:11965"/>
        <dbReference type="ChEBI" id="CHEBI:15377"/>
        <dbReference type="ChEBI" id="CHEBI:15378"/>
        <dbReference type="ChEBI" id="CHEBI:15379"/>
        <dbReference type="ChEBI" id="CHEBI:16469"/>
        <dbReference type="ChEBI" id="CHEBI:57618"/>
        <dbReference type="ChEBI" id="CHEBI:58210"/>
        <dbReference type="ChEBI" id="CHEBI:62845"/>
    </reaction>
    <physiologicalReaction direction="left-to-right" evidence="22">
        <dbReference type="Rhea" id="RHEA:47281"/>
    </physiologicalReaction>
</comment>
<evidence type="ECO:0000256" key="19">
    <source>
        <dbReference type="ARBA" id="ARBA00047357"/>
    </source>
</evidence>
<evidence type="ECO:0000256" key="12">
    <source>
        <dbReference type="ARBA" id="ARBA00022848"/>
    </source>
</evidence>
<comment type="catalytic activity">
    <reaction evidence="26">
        <text>(5Z,8Z,11Z,14Z)-eicosatetraenoate + reduced [NADPH--hemoprotein reductase] + O2 = 19-hydroxy-(5Z,8Z,11Z,14Z)-eicosatetraenoate + oxidized [NADPH--hemoprotein reductase] + H2O + H(+)</text>
        <dbReference type="Rhea" id="RHEA:39759"/>
        <dbReference type="Rhea" id="RHEA-COMP:11964"/>
        <dbReference type="Rhea" id="RHEA-COMP:11965"/>
        <dbReference type="ChEBI" id="CHEBI:15377"/>
        <dbReference type="ChEBI" id="CHEBI:15378"/>
        <dbReference type="ChEBI" id="CHEBI:15379"/>
        <dbReference type="ChEBI" id="CHEBI:32395"/>
        <dbReference type="ChEBI" id="CHEBI:57618"/>
        <dbReference type="ChEBI" id="CHEBI:58210"/>
        <dbReference type="ChEBI" id="CHEBI:76627"/>
    </reaction>
    <physiologicalReaction direction="left-to-right" evidence="26">
        <dbReference type="Rhea" id="RHEA:39760"/>
    </physiologicalReaction>
</comment>
<evidence type="ECO:0000256" key="23">
    <source>
        <dbReference type="ARBA" id="ARBA00048474"/>
    </source>
</evidence>
<keyword evidence="9 29" id="KW-0349">Heme</keyword>
<dbReference type="InterPro" id="IPR001128">
    <property type="entry name" value="Cyt_P450"/>
</dbReference>
<dbReference type="PRINTS" id="PR01683">
    <property type="entry name" value="EP450ICYP1A"/>
</dbReference>
<dbReference type="EC" id="1.14.14.1" evidence="30"/>
<dbReference type="InterPro" id="IPR017972">
    <property type="entry name" value="Cyt_P450_CS"/>
</dbReference>
<comment type="catalytic activity">
    <reaction evidence="19">
        <text>17beta-estradiol + reduced [NADPH--hemoprotein reductase] + O2 = 2-hydroxy-17beta-estradiol + oxidized [NADPH--hemoprotein reductase] + H2O + H(+)</text>
        <dbReference type="Rhea" id="RHEA:47212"/>
        <dbReference type="Rhea" id="RHEA-COMP:11964"/>
        <dbReference type="Rhea" id="RHEA-COMP:11965"/>
        <dbReference type="ChEBI" id="CHEBI:15377"/>
        <dbReference type="ChEBI" id="CHEBI:15378"/>
        <dbReference type="ChEBI" id="CHEBI:15379"/>
        <dbReference type="ChEBI" id="CHEBI:16469"/>
        <dbReference type="ChEBI" id="CHEBI:28744"/>
        <dbReference type="ChEBI" id="CHEBI:57618"/>
        <dbReference type="ChEBI" id="CHEBI:58210"/>
    </reaction>
    <physiologicalReaction direction="left-to-right" evidence="19">
        <dbReference type="Rhea" id="RHEA:47213"/>
    </physiologicalReaction>
</comment>
<comment type="subcellular location">
    <subcellularLocation>
        <location evidence="30">Endoplasmic reticulum membrane</location>
        <topology evidence="30">Peripheral membrane protein</topology>
    </subcellularLocation>
    <subcellularLocation>
        <location evidence="30">Microsome membrane</location>
        <topology evidence="30">Peripheral membrane protein</topology>
    </subcellularLocation>
</comment>
<evidence type="ECO:0000256" key="6">
    <source>
        <dbReference type="ARBA" id="ARBA00004891"/>
    </source>
</evidence>
<keyword evidence="13 29" id="KW-0560">Oxidoreductase</keyword>
<name>A0ABM3W0X5_ERIEU</name>
<evidence type="ECO:0000256" key="28">
    <source>
        <dbReference type="ARBA" id="ARBA00049384"/>
    </source>
</evidence>
<evidence type="ECO:0000256" key="14">
    <source>
        <dbReference type="ARBA" id="ARBA00023004"/>
    </source>
</evidence>
<organism evidence="31 32">
    <name type="scientific">Erinaceus europaeus</name>
    <name type="common">Western European hedgehog</name>
    <dbReference type="NCBI Taxonomy" id="9365"/>
    <lineage>
        <taxon>Eukaryota</taxon>
        <taxon>Metazoa</taxon>
        <taxon>Chordata</taxon>
        <taxon>Craniata</taxon>
        <taxon>Vertebrata</taxon>
        <taxon>Euteleostomi</taxon>
        <taxon>Mammalia</taxon>
        <taxon>Eutheria</taxon>
        <taxon>Laurasiatheria</taxon>
        <taxon>Eulipotyphla</taxon>
        <taxon>Erinaceidae</taxon>
        <taxon>Erinaceinae</taxon>
        <taxon>Erinaceus</taxon>
    </lineage>
</organism>
<dbReference type="GeneID" id="103126117"/>
<comment type="catalytic activity">
    <reaction evidence="24">
        <text>(5Z,8Z,11Z,14Z,17Z)-eicosapentaenoate + reduced [NADPH--hemoprotein reductase] + O2 = (17R,18S)-epoxy-(5Z,8Z,11Z,14Z)-eicosatetraenoate + oxidized [NADPH--hemoprotein reductase] + H2O + H(+)</text>
        <dbReference type="Rhea" id="RHEA:39779"/>
        <dbReference type="Rhea" id="RHEA-COMP:11964"/>
        <dbReference type="Rhea" id="RHEA-COMP:11965"/>
        <dbReference type="ChEBI" id="CHEBI:15377"/>
        <dbReference type="ChEBI" id="CHEBI:15378"/>
        <dbReference type="ChEBI" id="CHEBI:15379"/>
        <dbReference type="ChEBI" id="CHEBI:57618"/>
        <dbReference type="ChEBI" id="CHEBI:58210"/>
        <dbReference type="ChEBI" id="CHEBI:58562"/>
        <dbReference type="ChEBI" id="CHEBI:76634"/>
    </reaction>
    <physiologicalReaction direction="left-to-right" evidence="24">
        <dbReference type="Rhea" id="RHEA:39780"/>
    </physiologicalReaction>
</comment>
<evidence type="ECO:0000256" key="10">
    <source>
        <dbReference type="ARBA" id="ARBA00022723"/>
    </source>
</evidence>
<comment type="catalytic activity">
    <reaction evidence="2">
        <text>(15S)-hydroperoxy-(5Z,8Z,11Z,13E)-eicosatetraenoate = 15-oxo-(5Z,8Z,11Z,13E)-eicosatetraenoate + H2O</text>
        <dbReference type="Rhea" id="RHEA:48636"/>
        <dbReference type="ChEBI" id="CHEBI:15377"/>
        <dbReference type="ChEBI" id="CHEBI:57410"/>
        <dbReference type="ChEBI" id="CHEBI:57446"/>
    </reaction>
    <physiologicalReaction direction="left-to-right" evidence="2">
        <dbReference type="Rhea" id="RHEA:48637"/>
    </physiologicalReaction>
</comment>
<comment type="similarity">
    <text evidence="8 29">Belongs to the cytochrome P450 family.</text>
</comment>
<comment type="catalytic activity">
    <reaction evidence="23">
        <text>estrone + reduced [NADPH--hemoprotein reductase] + O2 = 4-hydroxyestrone + oxidized [NADPH--hemoprotein reductase] + H2O + H(+)</text>
        <dbReference type="Rhea" id="RHEA:47292"/>
        <dbReference type="Rhea" id="RHEA-COMP:11964"/>
        <dbReference type="Rhea" id="RHEA-COMP:11965"/>
        <dbReference type="ChEBI" id="CHEBI:15377"/>
        <dbReference type="ChEBI" id="CHEBI:15378"/>
        <dbReference type="ChEBI" id="CHEBI:15379"/>
        <dbReference type="ChEBI" id="CHEBI:17263"/>
        <dbReference type="ChEBI" id="CHEBI:57618"/>
        <dbReference type="ChEBI" id="CHEBI:58210"/>
        <dbReference type="ChEBI" id="CHEBI:87602"/>
    </reaction>
    <physiologicalReaction direction="left-to-right" evidence="23">
        <dbReference type="Rhea" id="RHEA:47293"/>
    </physiologicalReaction>
</comment>
<evidence type="ECO:0000256" key="5">
    <source>
        <dbReference type="ARBA" id="ARBA00001971"/>
    </source>
</evidence>
<dbReference type="InterPro" id="IPR036396">
    <property type="entry name" value="Cyt_P450_sf"/>
</dbReference>
<comment type="pathway">
    <text evidence="7">Lipid metabolism.</text>
</comment>
<evidence type="ECO:0000256" key="2">
    <source>
        <dbReference type="ARBA" id="ARBA00001143"/>
    </source>
</evidence>
<evidence type="ECO:0000256" key="8">
    <source>
        <dbReference type="ARBA" id="ARBA00010617"/>
    </source>
</evidence>
<evidence type="ECO:0000256" key="1">
    <source>
        <dbReference type="ARBA" id="ARBA00000408"/>
    </source>
</evidence>
<evidence type="ECO:0000256" key="11">
    <source>
        <dbReference type="ARBA" id="ARBA00022824"/>
    </source>
</evidence>
<dbReference type="Pfam" id="PF00067">
    <property type="entry name" value="p450"/>
    <property type="match status" value="1"/>
</dbReference>
<keyword evidence="11 30" id="KW-0256">Endoplasmic reticulum</keyword>
<comment type="catalytic activity">
    <reaction evidence="4">
        <text>(5S)-hydroperoxy-(6E,8Z,11Z,14Z)-eicosatetraenoate = 5-oxo-(6E,8Z,11Z,14Z)-eicosatetraenoate + H2O</text>
        <dbReference type="Rhea" id="RHEA:48632"/>
        <dbReference type="ChEBI" id="CHEBI:15377"/>
        <dbReference type="ChEBI" id="CHEBI:57450"/>
        <dbReference type="ChEBI" id="CHEBI:65342"/>
    </reaction>
    <physiologicalReaction direction="left-to-right" evidence="4">
        <dbReference type="Rhea" id="RHEA:48633"/>
    </physiologicalReaction>
</comment>
<comment type="pathway">
    <text evidence="6">Cofactor metabolism; retinol metabolism.</text>
</comment>
<comment type="function">
    <text evidence="30">Cytochromes P450 are a group of heme-thiolate monooxygenases. They oxidize a variety of structurally unrelated compounds, including steroids, fatty acids, and xenobiotics.</text>
</comment>
<keyword evidence="31" id="KW-1185">Reference proteome</keyword>
<dbReference type="PRINTS" id="PR00463">
    <property type="entry name" value="EP450I"/>
</dbReference>
<protein>
    <recommendedName>
        <fullName evidence="30">Cytochrome P450 1A</fullName>
        <ecNumber evidence="30">1.14.14.1</ecNumber>
    </recommendedName>
</protein>
<evidence type="ECO:0000256" key="18">
    <source>
        <dbReference type="ARBA" id="ARBA00023239"/>
    </source>
</evidence>
<evidence type="ECO:0000256" key="21">
    <source>
        <dbReference type="ARBA" id="ARBA00048199"/>
    </source>
</evidence>
<sequence length="582" mass="63617">MGGGQLSSEWCVRGSSPCPVLMGLRPSQHLWPLSNPPSVSSLRPAPASPASVHPSVSSLCPAEHLRPPSNLQQLPQLARMVPFSGTELLLAAATFCLVLWAVRAGRPRVPRGQQSPPGPWGWPLLGHALSLGRAPHETLARLSQRYGPVLQVRLGLTPVLVLGGPHAIRQALVRQADAFKGRPALHTFSLVADGQSLTFSPDSGPVWAARRRLAQSALRGFSGAADPGAACSRLETHVAREAEALAARFLALTEGPGRFDPYELLAEAAAGVVGAVCFGARFPRGSPEMLALVRGSHDFVETAGSGHPADFLPILRLLPSPSLRRFEAFNRRFLGFLQRTAQEHKRQFNKDCVQDLVGALLKHSMETSGRLVPQAQIVNLVNDIFGAGFDTVTTALSWSLLYLVTHPDVQEKIHRELDAVVGRARRPRLSDRPQLPYLEAFILETFRHSSFVPFTIPHSTTRDTTLNGFYIPKGTCVFVNQWQVNHDPELWGDPGAFRPERFLGSEGRVDRALAEQVLLFGLGRRRCVGEGLARAELFLFLALLLHRLGLRVAAGARVDARPVYGLTMKLARCPYYQAWPRA</sequence>
<evidence type="ECO:0000256" key="3">
    <source>
        <dbReference type="ARBA" id="ARBA00001395"/>
    </source>
</evidence>
<evidence type="ECO:0000313" key="31">
    <source>
        <dbReference type="Proteomes" id="UP001652624"/>
    </source>
</evidence>
<evidence type="ECO:0000256" key="22">
    <source>
        <dbReference type="ARBA" id="ARBA00048214"/>
    </source>
</evidence>
<evidence type="ECO:0000313" key="32">
    <source>
        <dbReference type="RefSeq" id="XP_060030223.1"/>
    </source>
</evidence>
<keyword evidence="12 30" id="KW-0492">Microsome</keyword>
<evidence type="ECO:0000256" key="13">
    <source>
        <dbReference type="ARBA" id="ARBA00023002"/>
    </source>
</evidence>